<name>A0ABD3KH27_EUCGL</name>
<organism evidence="2 3">
    <name type="scientific">Eucalyptus globulus</name>
    <name type="common">Tasmanian blue gum</name>
    <dbReference type="NCBI Taxonomy" id="34317"/>
    <lineage>
        <taxon>Eukaryota</taxon>
        <taxon>Viridiplantae</taxon>
        <taxon>Streptophyta</taxon>
        <taxon>Embryophyta</taxon>
        <taxon>Tracheophyta</taxon>
        <taxon>Spermatophyta</taxon>
        <taxon>Magnoliopsida</taxon>
        <taxon>eudicotyledons</taxon>
        <taxon>Gunneridae</taxon>
        <taxon>Pentapetalae</taxon>
        <taxon>rosids</taxon>
        <taxon>malvids</taxon>
        <taxon>Myrtales</taxon>
        <taxon>Myrtaceae</taxon>
        <taxon>Myrtoideae</taxon>
        <taxon>Eucalypteae</taxon>
        <taxon>Eucalyptus</taxon>
    </lineage>
</organism>
<dbReference type="EMBL" id="JBJKBG010000006">
    <property type="protein sequence ID" value="KAL3737226.1"/>
    <property type="molecule type" value="Genomic_DNA"/>
</dbReference>
<feature type="compositionally biased region" description="Polar residues" evidence="1">
    <location>
        <begin position="17"/>
        <end position="29"/>
    </location>
</feature>
<dbReference type="AlphaFoldDB" id="A0ABD3KH27"/>
<sequence length="186" mass="20921">MVMVMVMMMRDRELSKQSRGITRSSSSDGETNDRKQRFCKLGNQEIEHARRNSEVRSKRAHEHDVGTRRDQARKQGEASPDVHGSDEHNGSSSSEMSEENIPHSAELEEVKKRSAISSSRLARVGAGILEIAVGQDRSFRELRSDPIITGRIRQPMDHHARDGSDPKPGLRYSDGLLFGWGEGWGR</sequence>
<keyword evidence="3" id="KW-1185">Reference proteome</keyword>
<feature type="region of interest" description="Disordered" evidence="1">
    <location>
        <begin position="150"/>
        <end position="172"/>
    </location>
</feature>
<reference evidence="2 3" key="1">
    <citation type="submission" date="2024-11" db="EMBL/GenBank/DDBJ databases">
        <title>Chromosome-level genome assembly of Eucalyptus globulus Labill. provides insights into its genome evolution.</title>
        <authorList>
            <person name="Li X."/>
        </authorList>
    </citation>
    <scope>NUCLEOTIDE SEQUENCE [LARGE SCALE GENOMIC DNA]</scope>
    <source>
        <strain evidence="2">CL2024</strain>
        <tissue evidence="2">Fresh tender leaves</tissue>
    </source>
</reference>
<protein>
    <submittedName>
        <fullName evidence="2">Uncharacterized protein</fullName>
    </submittedName>
</protein>
<gene>
    <name evidence="2" type="ORF">ACJRO7_026056</name>
</gene>
<proteinExistence type="predicted"/>
<comment type="caution">
    <text evidence="2">The sequence shown here is derived from an EMBL/GenBank/DDBJ whole genome shotgun (WGS) entry which is preliminary data.</text>
</comment>
<evidence type="ECO:0000313" key="3">
    <source>
        <dbReference type="Proteomes" id="UP001634007"/>
    </source>
</evidence>
<evidence type="ECO:0000256" key="1">
    <source>
        <dbReference type="SAM" id="MobiDB-lite"/>
    </source>
</evidence>
<feature type="compositionally biased region" description="Basic and acidic residues" evidence="1">
    <location>
        <begin position="45"/>
        <end position="76"/>
    </location>
</feature>
<feature type="compositionally biased region" description="Basic and acidic residues" evidence="1">
    <location>
        <begin position="154"/>
        <end position="165"/>
    </location>
</feature>
<dbReference type="Proteomes" id="UP001634007">
    <property type="component" value="Unassembled WGS sequence"/>
</dbReference>
<evidence type="ECO:0000313" key="2">
    <source>
        <dbReference type="EMBL" id="KAL3737226.1"/>
    </source>
</evidence>
<accession>A0ABD3KH27</accession>
<feature type="region of interest" description="Disordered" evidence="1">
    <location>
        <begin position="11"/>
        <end position="117"/>
    </location>
</feature>